<protein>
    <submittedName>
        <fullName evidence="1">Uncharacterized protein</fullName>
    </submittedName>
</protein>
<organism evidence="1 2">
    <name type="scientific">Noviherbaspirillum album</name>
    <dbReference type="NCBI Taxonomy" id="3080276"/>
    <lineage>
        <taxon>Bacteria</taxon>
        <taxon>Pseudomonadati</taxon>
        <taxon>Pseudomonadota</taxon>
        <taxon>Betaproteobacteria</taxon>
        <taxon>Burkholderiales</taxon>
        <taxon>Oxalobacteraceae</taxon>
        <taxon>Noviherbaspirillum</taxon>
    </lineage>
</organism>
<comment type="caution">
    <text evidence="1">The sequence shown here is derived from an EMBL/GenBank/DDBJ whole genome shotgun (WGS) entry which is preliminary data.</text>
</comment>
<sequence length="94" mass="10948">MKVEMDVERLDEMLDMWRKSVDLQLPMMDDFKIRMMQNRRPILENLVQTGTGWTLMLSCMQASEEDGELAALKQRVKQFVAWAAAEIDALDAIR</sequence>
<accession>A0ABU6JF79</accession>
<gene>
    <name evidence="1" type="ORF">RY831_24455</name>
</gene>
<name>A0ABU6JF79_9BURK</name>
<evidence type="ECO:0000313" key="2">
    <source>
        <dbReference type="Proteomes" id="UP001352263"/>
    </source>
</evidence>
<dbReference type="RefSeq" id="WP_326508995.1">
    <property type="nucleotide sequence ID" value="NZ_JAWIIV010000028.1"/>
</dbReference>
<dbReference type="EMBL" id="JAWIIV010000028">
    <property type="protein sequence ID" value="MEC4722319.1"/>
    <property type="molecule type" value="Genomic_DNA"/>
</dbReference>
<reference evidence="1 2" key="1">
    <citation type="submission" date="2023-10" db="EMBL/GenBank/DDBJ databases">
        <title>Noviherbaspirillum sp. CPCC 100848 genome assembly.</title>
        <authorList>
            <person name="Li X.Y."/>
            <person name="Fang X.M."/>
        </authorList>
    </citation>
    <scope>NUCLEOTIDE SEQUENCE [LARGE SCALE GENOMIC DNA]</scope>
    <source>
        <strain evidence="1 2">CPCC 100848</strain>
    </source>
</reference>
<evidence type="ECO:0000313" key="1">
    <source>
        <dbReference type="EMBL" id="MEC4722319.1"/>
    </source>
</evidence>
<proteinExistence type="predicted"/>
<dbReference type="Proteomes" id="UP001352263">
    <property type="component" value="Unassembled WGS sequence"/>
</dbReference>
<keyword evidence="2" id="KW-1185">Reference proteome</keyword>